<dbReference type="AlphaFoldDB" id="A0A4R6VDL5"/>
<dbReference type="Pfam" id="PF00441">
    <property type="entry name" value="Acyl-CoA_dh_1"/>
    <property type="match status" value="1"/>
</dbReference>
<dbReference type="PROSITE" id="PS00073">
    <property type="entry name" value="ACYL_COA_DH_2"/>
    <property type="match status" value="1"/>
</dbReference>
<dbReference type="InterPro" id="IPR006091">
    <property type="entry name" value="Acyl-CoA_Oxase/DH_mid-dom"/>
</dbReference>
<evidence type="ECO:0000259" key="7">
    <source>
        <dbReference type="Pfam" id="PF02770"/>
    </source>
</evidence>
<dbReference type="InterPro" id="IPR009075">
    <property type="entry name" value="AcylCo_DH/oxidase_C"/>
</dbReference>
<dbReference type="EMBL" id="SNYO01000004">
    <property type="protein sequence ID" value="TDQ58681.1"/>
    <property type="molecule type" value="Genomic_DNA"/>
</dbReference>
<dbReference type="InterPro" id="IPR036250">
    <property type="entry name" value="AcylCo_DH-like_C"/>
</dbReference>
<evidence type="ECO:0000256" key="5">
    <source>
        <dbReference type="RuleBase" id="RU362125"/>
    </source>
</evidence>
<dbReference type="Proteomes" id="UP000295705">
    <property type="component" value="Unassembled WGS sequence"/>
</dbReference>
<feature type="domain" description="Acyl-CoA oxidase/dehydrogenase middle" evidence="7">
    <location>
        <begin position="123"/>
        <end position="219"/>
    </location>
</feature>
<keyword evidence="4 5" id="KW-0274">FAD</keyword>
<feature type="domain" description="Acyl-CoA dehydrogenase/oxidase C-terminal" evidence="6">
    <location>
        <begin position="233"/>
        <end position="366"/>
    </location>
</feature>
<dbReference type="InterPro" id="IPR006089">
    <property type="entry name" value="Acyl-CoA_DH_CS"/>
</dbReference>
<evidence type="ECO:0000313" key="9">
    <source>
        <dbReference type="EMBL" id="TDQ58681.1"/>
    </source>
</evidence>
<evidence type="ECO:0000256" key="4">
    <source>
        <dbReference type="ARBA" id="ARBA00022827"/>
    </source>
</evidence>
<keyword evidence="10" id="KW-1185">Reference proteome</keyword>
<comment type="cofactor">
    <cofactor evidence="1 5">
        <name>FAD</name>
        <dbReference type="ChEBI" id="CHEBI:57692"/>
    </cofactor>
</comment>
<dbReference type="Gene3D" id="1.10.540.10">
    <property type="entry name" value="Acyl-CoA dehydrogenase/oxidase, N-terminal domain"/>
    <property type="match status" value="1"/>
</dbReference>
<comment type="caution">
    <text evidence="9">The sequence shown here is derived from an EMBL/GenBank/DDBJ whole genome shotgun (WGS) entry which is preliminary data.</text>
</comment>
<evidence type="ECO:0000256" key="1">
    <source>
        <dbReference type="ARBA" id="ARBA00001974"/>
    </source>
</evidence>
<dbReference type="PIRSF" id="PIRSF016578">
    <property type="entry name" value="HsaA"/>
    <property type="match status" value="1"/>
</dbReference>
<dbReference type="InterPro" id="IPR009100">
    <property type="entry name" value="AcylCoA_DH/oxidase_NM_dom_sf"/>
</dbReference>
<evidence type="ECO:0000256" key="2">
    <source>
        <dbReference type="ARBA" id="ARBA00009347"/>
    </source>
</evidence>
<dbReference type="PANTHER" id="PTHR43884:SF12">
    <property type="entry name" value="ISOVALERYL-COA DEHYDROGENASE, MITOCHONDRIAL-RELATED"/>
    <property type="match status" value="1"/>
</dbReference>
<protein>
    <submittedName>
        <fullName evidence="9">Acyl-CoA dehydrogenase</fullName>
    </submittedName>
</protein>
<dbReference type="Pfam" id="PF02771">
    <property type="entry name" value="Acyl-CoA_dh_N"/>
    <property type="match status" value="1"/>
</dbReference>
<sequence length="388" mass="41773">MDFREPEDHRLVREAVRDLCARFDDDYWAECERTHTFPWAFYDAMAAGGWVGIAIPEQYGGGGQGIAVAAIVLEEVAASGACMNGASAIHMSIFGMHPVVLHGSEEMRERYLPRVAIGDLHVAFGVTEPDAGLDTTAITTRAVRDGDGFRVYGRKVWTSKALESEKVLLLVRTTALGEVAKRTDGLSLLLADLRDPAVTITPIPKMGRNAVASCEVAYDGLAVSGDDLVGEEGRGFRYLLDGLNAERVLIAAEALGTGRAALRRAVAYAKERRVFGRSIGANQAVAHPLAEAHARLHAASLVVAEAAWTVDRGDPAGEAANSAKFVAAEAGFFAADTAVQTHGGFGYAEEFHVERYFREARLQRLAPLPQAMALNYLAQSVLGLERSY</sequence>
<comment type="similarity">
    <text evidence="2 5">Belongs to the acyl-CoA dehydrogenase family.</text>
</comment>
<evidence type="ECO:0000256" key="3">
    <source>
        <dbReference type="ARBA" id="ARBA00022630"/>
    </source>
</evidence>
<accession>A0A4R6VDL5</accession>
<keyword evidence="3 5" id="KW-0285">Flavoprotein</keyword>
<dbReference type="Gene3D" id="1.20.140.10">
    <property type="entry name" value="Butyryl-CoA Dehydrogenase, subunit A, domain 3"/>
    <property type="match status" value="1"/>
</dbReference>
<dbReference type="InterPro" id="IPR013786">
    <property type="entry name" value="AcylCoA_DH/ox_N"/>
</dbReference>
<proteinExistence type="inferred from homology"/>
<keyword evidence="5" id="KW-0560">Oxidoreductase</keyword>
<dbReference type="FunFam" id="1.20.140.10:FF:000012">
    <property type="entry name" value="Acyl-CoA dehydrogenase fadE12"/>
    <property type="match status" value="1"/>
</dbReference>
<reference evidence="9 10" key="1">
    <citation type="submission" date="2019-03" db="EMBL/GenBank/DDBJ databases">
        <title>Genomic Encyclopedia of Type Strains, Phase IV (KMG-IV): sequencing the most valuable type-strain genomes for metagenomic binning, comparative biology and taxonomic classification.</title>
        <authorList>
            <person name="Goeker M."/>
        </authorList>
    </citation>
    <scope>NUCLEOTIDE SEQUENCE [LARGE SCALE GENOMIC DNA]</scope>
    <source>
        <strain evidence="9 10">DSM 45775</strain>
    </source>
</reference>
<dbReference type="InterPro" id="IPR037069">
    <property type="entry name" value="AcylCoA_DH/ox_N_sf"/>
</dbReference>
<dbReference type="SUPFAM" id="SSF56645">
    <property type="entry name" value="Acyl-CoA dehydrogenase NM domain-like"/>
    <property type="match status" value="1"/>
</dbReference>
<evidence type="ECO:0000259" key="6">
    <source>
        <dbReference type="Pfam" id="PF00441"/>
    </source>
</evidence>
<dbReference type="RefSeq" id="WP_133827495.1">
    <property type="nucleotide sequence ID" value="NZ_BAABHR010000022.1"/>
</dbReference>
<dbReference type="OrthoDB" id="8876745at2"/>
<gene>
    <name evidence="9" type="ORF">EV188_104428</name>
</gene>
<evidence type="ECO:0000313" key="10">
    <source>
        <dbReference type="Proteomes" id="UP000295705"/>
    </source>
</evidence>
<dbReference type="Pfam" id="PF02770">
    <property type="entry name" value="Acyl-CoA_dh_M"/>
    <property type="match status" value="1"/>
</dbReference>
<name>A0A4R6VDL5_9PSEU</name>
<dbReference type="PANTHER" id="PTHR43884">
    <property type="entry name" value="ACYL-COA DEHYDROGENASE"/>
    <property type="match status" value="1"/>
</dbReference>
<organism evidence="9 10">
    <name type="scientific">Actinomycetospora succinea</name>
    <dbReference type="NCBI Taxonomy" id="663603"/>
    <lineage>
        <taxon>Bacteria</taxon>
        <taxon>Bacillati</taxon>
        <taxon>Actinomycetota</taxon>
        <taxon>Actinomycetes</taxon>
        <taxon>Pseudonocardiales</taxon>
        <taxon>Pseudonocardiaceae</taxon>
        <taxon>Actinomycetospora</taxon>
    </lineage>
</organism>
<dbReference type="GO" id="GO:0003995">
    <property type="term" value="F:acyl-CoA dehydrogenase activity"/>
    <property type="evidence" value="ECO:0007669"/>
    <property type="project" value="InterPro"/>
</dbReference>
<dbReference type="SUPFAM" id="SSF47203">
    <property type="entry name" value="Acyl-CoA dehydrogenase C-terminal domain-like"/>
    <property type="match status" value="1"/>
</dbReference>
<evidence type="ECO:0000259" key="8">
    <source>
        <dbReference type="Pfam" id="PF02771"/>
    </source>
</evidence>
<dbReference type="Gene3D" id="2.40.110.10">
    <property type="entry name" value="Butyryl-CoA Dehydrogenase, subunit A, domain 2"/>
    <property type="match status" value="1"/>
</dbReference>
<feature type="domain" description="Acyl-CoA dehydrogenase/oxidase N-terminal" evidence="8">
    <location>
        <begin position="7"/>
        <end position="118"/>
    </location>
</feature>
<dbReference type="GO" id="GO:0050660">
    <property type="term" value="F:flavin adenine dinucleotide binding"/>
    <property type="evidence" value="ECO:0007669"/>
    <property type="project" value="InterPro"/>
</dbReference>
<dbReference type="InterPro" id="IPR046373">
    <property type="entry name" value="Acyl-CoA_Oxase/DH_mid-dom_sf"/>
</dbReference>